<organism evidence="2 3">
    <name type="scientific">Vibrio anguillarum</name>
    <name type="common">Listonella anguillarum</name>
    <dbReference type="NCBI Taxonomy" id="55601"/>
    <lineage>
        <taxon>Bacteria</taxon>
        <taxon>Pseudomonadati</taxon>
        <taxon>Pseudomonadota</taxon>
        <taxon>Gammaproteobacteria</taxon>
        <taxon>Vibrionales</taxon>
        <taxon>Vibrionaceae</taxon>
        <taxon>Vibrio</taxon>
    </lineage>
</organism>
<dbReference type="RefSeq" id="WP_194574455.1">
    <property type="nucleotide sequence ID" value="NZ_RDOM01001230.1"/>
</dbReference>
<feature type="domain" description="ACD" evidence="1">
    <location>
        <begin position="1"/>
        <end position="41"/>
    </location>
</feature>
<feature type="non-terminal residue" evidence="2">
    <location>
        <position position="1"/>
    </location>
</feature>
<dbReference type="EMBL" id="RDOM01001230">
    <property type="protein sequence ID" value="MBF4275460.1"/>
    <property type="molecule type" value="Genomic_DNA"/>
</dbReference>
<sequence length="78" mass="8706">VPNALQGYLPKVESTAKTDTKLLDAFEGKKRTLVNNQVDAVIQNSGDQFDLWYQNYRQSINMPPVKNAKKSASANHKA</sequence>
<evidence type="ECO:0000313" key="3">
    <source>
        <dbReference type="Proteomes" id="UP000722957"/>
    </source>
</evidence>
<feature type="non-terminal residue" evidence="2">
    <location>
        <position position="78"/>
    </location>
</feature>
<dbReference type="Pfam" id="PF16671">
    <property type="entry name" value="ACD"/>
    <property type="match status" value="1"/>
</dbReference>
<evidence type="ECO:0000259" key="1">
    <source>
        <dbReference type="Pfam" id="PF16671"/>
    </source>
</evidence>
<proteinExistence type="predicted"/>
<accession>A0ABD4KVI1</accession>
<dbReference type="InterPro" id="IPR032074">
    <property type="entry name" value="ACD_dom"/>
</dbReference>
<dbReference type="Proteomes" id="UP000722957">
    <property type="component" value="Unassembled WGS sequence"/>
</dbReference>
<dbReference type="AlphaFoldDB" id="A0ABD4KVI1"/>
<name>A0ABD4KVI1_VIBAN</name>
<protein>
    <submittedName>
        <fullName evidence="2">Actin cross-linking domain-containing toxin</fullName>
    </submittedName>
</protein>
<comment type="caution">
    <text evidence="2">The sequence shown here is derived from an EMBL/GenBank/DDBJ whole genome shotgun (WGS) entry which is preliminary data.</text>
</comment>
<gene>
    <name evidence="2" type="ORF">EAY07_26360</name>
</gene>
<reference evidence="2 3" key="1">
    <citation type="journal article" date="2021" name="PeerJ">
        <title>Analysis of 44 Vibrio anguillarum genomes reveals high genetic diversity.</title>
        <authorList>
            <person name="Hansen M.J."/>
            <person name="Dalsgaard I."/>
        </authorList>
    </citation>
    <scope>NUCLEOTIDE SEQUENCE [LARGE SCALE GENOMIC DNA]</scope>
    <source>
        <strain evidence="2 3">17-16730-2A</strain>
    </source>
</reference>
<evidence type="ECO:0000313" key="2">
    <source>
        <dbReference type="EMBL" id="MBF4275460.1"/>
    </source>
</evidence>